<keyword evidence="9" id="KW-1185">Reference proteome</keyword>
<evidence type="ECO:0000259" key="6">
    <source>
        <dbReference type="Pfam" id="PF06271"/>
    </source>
</evidence>
<evidence type="ECO:0000313" key="10">
    <source>
        <dbReference type="Proteomes" id="UP000240571"/>
    </source>
</evidence>
<evidence type="ECO:0000256" key="2">
    <source>
        <dbReference type="ARBA" id="ARBA00022692"/>
    </source>
</evidence>
<name>A0A2T4FJ64_9PSED</name>
<dbReference type="EMBL" id="MAUE01000002">
    <property type="protein sequence ID" value="OCW30126.1"/>
    <property type="molecule type" value="Genomic_DNA"/>
</dbReference>
<dbReference type="Proteomes" id="UP000240571">
    <property type="component" value="Unassembled WGS sequence"/>
</dbReference>
<proteinExistence type="predicted"/>
<accession>A0A2T4FJ64</accession>
<reference evidence="7 9" key="1">
    <citation type="submission" date="2016-06" db="EMBL/GenBank/DDBJ databases">
        <title>Draft genome sequence of Pseudomonas sp. S1E40, a novel strain antagonistic activity to fungal plant pathogen.</title>
        <authorList>
            <person name="Tambong J.T."/>
            <person name="Tchagang C."/>
            <person name="Xu R."/>
        </authorList>
    </citation>
    <scope>NUCLEOTIDE SEQUENCE [LARGE SCALE GENOMIC DNA]</scope>
    <source>
        <strain evidence="7 9">S1E40</strain>
    </source>
</reference>
<keyword evidence="4 5" id="KW-0472">Membrane</keyword>
<dbReference type="GO" id="GO:0016020">
    <property type="term" value="C:membrane"/>
    <property type="evidence" value="ECO:0007669"/>
    <property type="project" value="UniProtKB-SubCell"/>
</dbReference>
<comment type="subcellular location">
    <subcellularLocation>
        <location evidence="1">Membrane</location>
        <topology evidence="1">Multi-pass membrane protein</topology>
    </subcellularLocation>
</comment>
<reference evidence="8 10" key="2">
    <citation type="submission" date="2018-03" db="EMBL/GenBank/DDBJ databases">
        <title>Diversity of bacteria associated with corn roots inoculated with woodland soils in Canada, and Description of Pseudomonas aylmerense sp. nov.</title>
        <authorList>
            <person name="Tambong J.T."/>
            <person name="Xu R."/>
            <person name="Tchagang C."/>
        </authorList>
    </citation>
    <scope>NUCLEOTIDE SEQUENCE [LARGE SCALE GENOMIC DNA]</scope>
    <source>
        <strain evidence="8 10">S1E44</strain>
    </source>
</reference>
<evidence type="ECO:0000313" key="7">
    <source>
        <dbReference type="EMBL" id="OCW30126.1"/>
    </source>
</evidence>
<dbReference type="EMBL" id="PYWW01000059">
    <property type="protein sequence ID" value="PTC23466.1"/>
    <property type="molecule type" value="Genomic_DNA"/>
</dbReference>
<evidence type="ECO:0000313" key="8">
    <source>
        <dbReference type="EMBL" id="PTC23466.1"/>
    </source>
</evidence>
<feature type="transmembrane region" description="Helical" evidence="5">
    <location>
        <begin position="20"/>
        <end position="43"/>
    </location>
</feature>
<dbReference type="Pfam" id="PF06271">
    <property type="entry name" value="RDD"/>
    <property type="match status" value="1"/>
</dbReference>
<dbReference type="Proteomes" id="UP000095081">
    <property type="component" value="Unassembled WGS sequence"/>
</dbReference>
<dbReference type="RefSeq" id="WP_065899530.1">
    <property type="nucleotide sequence ID" value="NZ_MAUE01000002.1"/>
</dbReference>
<evidence type="ECO:0000256" key="4">
    <source>
        <dbReference type="ARBA" id="ARBA00023136"/>
    </source>
</evidence>
<sequence>MSDSALVAGSDNLASPVKRLLGYLIDMGVAFGLLLLKTPLGYAALYAHTATSLMFFQYASSALTLLAIGYLLFCDALPQGQSLGKRVCRTAVVGYPYPTNCTVVQSFLRNLPKLLLSVLDGMFVLMGLRRRLGDMLAKTVVINT</sequence>
<comment type="caution">
    <text evidence="8">The sequence shown here is derived from an EMBL/GenBank/DDBJ whole genome shotgun (WGS) entry which is preliminary data.</text>
</comment>
<dbReference type="InterPro" id="IPR010432">
    <property type="entry name" value="RDD"/>
</dbReference>
<dbReference type="AlphaFoldDB" id="A0A2T4FJ64"/>
<evidence type="ECO:0000256" key="3">
    <source>
        <dbReference type="ARBA" id="ARBA00022989"/>
    </source>
</evidence>
<evidence type="ECO:0000256" key="1">
    <source>
        <dbReference type="ARBA" id="ARBA00004141"/>
    </source>
</evidence>
<feature type="transmembrane region" description="Helical" evidence="5">
    <location>
        <begin position="55"/>
        <end position="73"/>
    </location>
</feature>
<keyword evidence="3 5" id="KW-1133">Transmembrane helix</keyword>
<evidence type="ECO:0000313" key="9">
    <source>
        <dbReference type="Proteomes" id="UP000095081"/>
    </source>
</evidence>
<evidence type="ECO:0000256" key="5">
    <source>
        <dbReference type="SAM" id="Phobius"/>
    </source>
</evidence>
<protein>
    <submittedName>
        <fullName evidence="8">RDD family protein</fullName>
    </submittedName>
</protein>
<feature type="domain" description="RDD" evidence="6">
    <location>
        <begin position="13"/>
        <end position="137"/>
    </location>
</feature>
<dbReference type="OrthoDB" id="5917479at2"/>
<gene>
    <name evidence="7" type="ORF">BBG20_01045</name>
    <name evidence="8" type="ORF">C9382_32130</name>
</gene>
<keyword evidence="2 5" id="KW-0812">Transmembrane</keyword>
<organism evidence="8 10">
    <name type="scientific">Pseudomonas aylmerensis</name>
    <dbReference type="NCBI Taxonomy" id="1869229"/>
    <lineage>
        <taxon>Bacteria</taxon>
        <taxon>Pseudomonadati</taxon>
        <taxon>Pseudomonadota</taxon>
        <taxon>Gammaproteobacteria</taxon>
        <taxon>Pseudomonadales</taxon>
        <taxon>Pseudomonadaceae</taxon>
        <taxon>Pseudomonas</taxon>
    </lineage>
</organism>